<evidence type="ECO:0000256" key="2">
    <source>
        <dbReference type="ARBA" id="ARBA00022617"/>
    </source>
</evidence>
<keyword evidence="3 6" id="KW-0479">Metal-binding</keyword>
<dbReference type="GO" id="GO:0020037">
    <property type="term" value="F:heme binding"/>
    <property type="evidence" value="ECO:0007669"/>
    <property type="project" value="InterPro"/>
</dbReference>
<evidence type="ECO:0000256" key="3">
    <source>
        <dbReference type="ARBA" id="ARBA00022723"/>
    </source>
</evidence>
<keyword evidence="2 6" id="KW-0349">Heme</keyword>
<evidence type="ECO:0000256" key="5">
    <source>
        <dbReference type="ARBA" id="ARBA00023004"/>
    </source>
</evidence>
<dbReference type="PRINTS" id="PR00604">
    <property type="entry name" value="CYTCHRMECIAB"/>
</dbReference>
<evidence type="ECO:0000313" key="8">
    <source>
        <dbReference type="EMBL" id="QJF52342.1"/>
    </source>
</evidence>
<evidence type="ECO:0000313" key="9">
    <source>
        <dbReference type="Proteomes" id="UP000503308"/>
    </source>
</evidence>
<feature type="domain" description="Cytochrome c" evidence="7">
    <location>
        <begin position="135"/>
        <end position="223"/>
    </location>
</feature>
<dbReference type="KEGG" id="rpon:G3256_14745"/>
<keyword evidence="5 6" id="KW-0408">Iron</keyword>
<dbReference type="InterPro" id="IPR009056">
    <property type="entry name" value="Cyt_c-like_dom"/>
</dbReference>
<reference evidence="8 9" key="1">
    <citation type="submission" date="2020-02" db="EMBL/GenBank/DDBJ databases">
        <title>Genome sequence of Roseobacter ponti.</title>
        <authorList>
            <person name="Hollensteiner J."/>
            <person name="Schneider D."/>
            <person name="Poehlein A."/>
            <person name="Daniel R."/>
        </authorList>
    </citation>
    <scope>NUCLEOTIDE SEQUENCE [LARGE SCALE GENOMIC DNA]</scope>
    <source>
        <strain evidence="8 9">DSM 106830</strain>
    </source>
</reference>
<accession>A0A858SWY6</accession>
<dbReference type="GO" id="GO:0009055">
    <property type="term" value="F:electron transfer activity"/>
    <property type="evidence" value="ECO:0007669"/>
    <property type="project" value="InterPro"/>
</dbReference>
<dbReference type="RefSeq" id="WP_169641561.1">
    <property type="nucleotide sequence ID" value="NZ_CP048788.1"/>
</dbReference>
<dbReference type="GO" id="GO:0046872">
    <property type="term" value="F:metal ion binding"/>
    <property type="evidence" value="ECO:0007669"/>
    <property type="project" value="UniProtKB-KW"/>
</dbReference>
<dbReference type="Gene3D" id="1.10.760.10">
    <property type="entry name" value="Cytochrome c-like domain"/>
    <property type="match status" value="2"/>
</dbReference>
<dbReference type="PANTHER" id="PTHR11961">
    <property type="entry name" value="CYTOCHROME C"/>
    <property type="match status" value="1"/>
</dbReference>
<dbReference type="InterPro" id="IPR002327">
    <property type="entry name" value="Cyt_c_1A/1B"/>
</dbReference>
<keyword evidence="1" id="KW-0813">Transport</keyword>
<evidence type="ECO:0000256" key="6">
    <source>
        <dbReference type="PROSITE-ProRule" id="PRU00433"/>
    </source>
</evidence>
<dbReference type="PROSITE" id="PS51007">
    <property type="entry name" value="CYTC"/>
    <property type="match status" value="2"/>
</dbReference>
<proteinExistence type="predicted"/>
<evidence type="ECO:0000259" key="7">
    <source>
        <dbReference type="PROSITE" id="PS51007"/>
    </source>
</evidence>
<dbReference type="AlphaFoldDB" id="A0A858SWY6"/>
<keyword evidence="4" id="KW-0249">Electron transport</keyword>
<evidence type="ECO:0000256" key="4">
    <source>
        <dbReference type="ARBA" id="ARBA00022982"/>
    </source>
</evidence>
<dbReference type="EMBL" id="CP048788">
    <property type="protein sequence ID" value="QJF52342.1"/>
    <property type="molecule type" value="Genomic_DNA"/>
</dbReference>
<sequence>MSKSPEILLPALGVTGIVLGAVAVFSARNYENAEVAVLQGRIAQIETRIDDAASAAATAEEHAGAETARAAALEAKVSEIQAAAAERGAGGLSLTAPAPQPGDGYGLGRSALAEEIAAWDVDVLPDGRGLPEGRGDVFTGEEKFAEACASCHGDFAEGVGNWPVLAGGFDTLARKDPVKTVGSYWPYLSTVWDYVHRSMPFGQAQTLSDDDVYAIVAYILYSNDLVDEDFELSHENFADVEMYNADGFVVDDRPEREYTGWRVDPCMENCKETVSITMRSTFLDVTPEDGGESVMNDASAGSGPVFTAVPAQDAEAGTEAPASDDALIGDGERVFRKCRSCHQIGEGAKNRSGPLLTGVTGRTFGTVDGFKYSDAFEEAATEGRNWTEEEMAAFLENPKEHMPGTRMSFAGLKDDADIAAVIAYLKSFDG</sequence>
<protein>
    <submittedName>
        <fullName evidence="8">C-type cytochrome</fullName>
    </submittedName>
</protein>
<feature type="domain" description="Cytochrome c" evidence="7">
    <location>
        <begin position="326"/>
        <end position="429"/>
    </location>
</feature>
<dbReference type="InterPro" id="IPR036909">
    <property type="entry name" value="Cyt_c-like_dom_sf"/>
</dbReference>
<dbReference type="Proteomes" id="UP000503308">
    <property type="component" value="Chromosome"/>
</dbReference>
<evidence type="ECO:0000256" key="1">
    <source>
        <dbReference type="ARBA" id="ARBA00022448"/>
    </source>
</evidence>
<organism evidence="8 9">
    <name type="scientific">Roseobacter ponti</name>
    <dbReference type="NCBI Taxonomy" id="1891787"/>
    <lineage>
        <taxon>Bacteria</taxon>
        <taxon>Pseudomonadati</taxon>
        <taxon>Pseudomonadota</taxon>
        <taxon>Alphaproteobacteria</taxon>
        <taxon>Rhodobacterales</taxon>
        <taxon>Roseobacteraceae</taxon>
        <taxon>Roseobacter</taxon>
    </lineage>
</organism>
<name>A0A858SWY6_9RHOB</name>
<dbReference type="SUPFAM" id="SSF46626">
    <property type="entry name" value="Cytochrome c"/>
    <property type="match status" value="2"/>
</dbReference>
<keyword evidence="9" id="KW-1185">Reference proteome</keyword>
<dbReference type="Pfam" id="PF00034">
    <property type="entry name" value="Cytochrom_C"/>
    <property type="match status" value="2"/>
</dbReference>
<gene>
    <name evidence="8" type="ORF">G3256_14745</name>
</gene>